<evidence type="ECO:0000256" key="1">
    <source>
        <dbReference type="ARBA" id="ARBA00004141"/>
    </source>
</evidence>
<feature type="transmembrane region" description="Helical" evidence="6">
    <location>
        <begin position="37"/>
        <end position="57"/>
    </location>
</feature>
<comment type="caution">
    <text evidence="8">The sequence shown here is derived from an EMBL/GenBank/DDBJ whole genome shotgun (WGS) entry which is preliminary data.</text>
</comment>
<dbReference type="InterPro" id="IPR036390">
    <property type="entry name" value="WH_DNA-bd_sf"/>
</dbReference>
<keyword evidence="4 6" id="KW-0472">Membrane</keyword>
<evidence type="ECO:0000256" key="3">
    <source>
        <dbReference type="ARBA" id="ARBA00022989"/>
    </source>
</evidence>
<comment type="subcellular location">
    <subcellularLocation>
        <location evidence="1">Membrane</location>
        <topology evidence="1">Multi-pass membrane protein</topology>
    </subcellularLocation>
</comment>
<dbReference type="InterPro" id="IPR000591">
    <property type="entry name" value="DEP_dom"/>
</dbReference>
<feature type="transmembrane region" description="Helical" evidence="6">
    <location>
        <begin position="310"/>
        <end position="328"/>
    </location>
</feature>
<feature type="transmembrane region" description="Helical" evidence="6">
    <location>
        <begin position="410"/>
        <end position="438"/>
    </location>
</feature>
<dbReference type="EMBL" id="NCKU01004858">
    <property type="protein sequence ID" value="RWS05351.1"/>
    <property type="molecule type" value="Genomic_DNA"/>
</dbReference>
<dbReference type="InterPro" id="IPR004776">
    <property type="entry name" value="Mem_transp_PIN-like"/>
</dbReference>
<dbReference type="InterPro" id="IPR051832">
    <property type="entry name" value="mTOR-Rac_regulators"/>
</dbReference>
<feature type="transmembrane region" description="Helical" evidence="6">
    <location>
        <begin position="594"/>
        <end position="612"/>
    </location>
</feature>
<keyword evidence="3 6" id="KW-1133">Transmembrane helix</keyword>
<feature type="transmembrane region" description="Helical" evidence="6">
    <location>
        <begin position="168"/>
        <end position="190"/>
    </location>
</feature>
<feature type="transmembrane region" description="Helical" evidence="6">
    <location>
        <begin position="63"/>
        <end position="85"/>
    </location>
</feature>
<feature type="region of interest" description="Disordered" evidence="5">
    <location>
        <begin position="563"/>
        <end position="582"/>
    </location>
</feature>
<feature type="compositionally biased region" description="Polar residues" evidence="5">
    <location>
        <begin position="570"/>
        <end position="582"/>
    </location>
</feature>
<reference evidence="8 9" key="1">
    <citation type="journal article" date="2018" name="Gigascience">
        <title>Genomes of trombidid mites reveal novel predicted allergens and laterally-transferred genes associated with secondary metabolism.</title>
        <authorList>
            <person name="Dong X."/>
            <person name="Chaisiri K."/>
            <person name="Xia D."/>
            <person name="Armstrong S.D."/>
            <person name="Fang Y."/>
            <person name="Donnelly M.J."/>
            <person name="Kadowaki T."/>
            <person name="McGarry J.W."/>
            <person name="Darby A.C."/>
            <person name="Makepeace B.L."/>
        </authorList>
    </citation>
    <scope>NUCLEOTIDE SEQUENCE [LARGE SCALE GENOMIC DNA]</scope>
    <source>
        <strain evidence="8">UoL-WK</strain>
    </source>
</reference>
<dbReference type="InterPro" id="IPR036388">
    <property type="entry name" value="WH-like_DNA-bd_sf"/>
</dbReference>
<dbReference type="GO" id="GO:0016020">
    <property type="term" value="C:membrane"/>
    <property type="evidence" value="ECO:0007669"/>
    <property type="project" value="UniProtKB-SubCell"/>
</dbReference>
<evidence type="ECO:0000259" key="7">
    <source>
        <dbReference type="PROSITE" id="PS50186"/>
    </source>
</evidence>
<evidence type="ECO:0000256" key="2">
    <source>
        <dbReference type="ARBA" id="ARBA00022692"/>
    </source>
</evidence>
<feature type="transmembrane region" description="Helical" evidence="6">
    <location>
        <begin position="348"/>
        <end position="366"/>
    </location>
</feature>
<keyword evidence="9" id="KW-1185">Reference proteome</keyword>
<feature type="transmembrane region" description="Helical" evidence="6">
    <location>
        <begin position="281"/>
        <end position="298"/>
    </location>
</feature>
<feature type="transmembrane region" description="Helical" evidence="6">
    <location>
        <begin position="450"/>
        <end position="470"/>
    </location>
</feature>
<feature type="transmembrane region" description="Helical" evidence="6">
    <location>
        <begin position="490"/>
        <end position="509"/>
    </location>
</feature>
<feature type="transmembrane region" description="Helical" evidence="6">
    <location>
        <begin position="378"/>
        <end position="398"/>
    </location>
</feature>
<gene>
    <name evidence="8" type="ORF">B4U79_01341</name>
</gene>
<dbReference type="PROSITE" id="PS50186">
    <property type="entry name" value="DEP"/>
    <property type="match status" value="1"/>
</dbReference>
<evidence type="ECO:0000256" key="5">
    <source>
        <dbReference type="SAM" id="MobiDB-lite"/>
    </source>
</evidence>
<accession>A0A443QR24</accession>
<dbReference type="PANTHER" id="PTHR22829:SF5">
    <property type="entry name" value="INTEGRAL MEMBRANE PROTEIN GPR155"/>
    <property type="match status" value="1"/>
</dbReference>
<dbReference type="Proteomes" id="UP000285301">
    <property type="component" value="Unassembled WGS sequence"/>
</dbReference>
<organism evidence="8 9">
    <name type="scientific">Dinothrombium tinctorium</name>
    <dbReference type="NCBI Taxonomy" id="1965070"/>
    <lineage>
        <taxon>Eukaryota</taxon>
        <taxon>Metazoa</taxon>
        <taxon>Ecdysozoa</taxon>
        <taxon>Arthropoda</taxon>
        <taxon>Chelicerata</taxon>
        <taxon>Arachnida</taxon>
        <taxon>Acari</taxon>
        <taxon>Acariformes</taxon>
        <taxon>Trombidiformes</taxon>
        <taxon>Prostigmata</taxon>
        <taxon>Anystina</taxon>
        <taxon>Parasitengona</taxon>
        <taxon>Trombidioidea</taxon>
        <taxon>Trombidiidae</taxon>
        <taxon>Dinothrombium</taxon>
    </lineage>
</organism>
<dbReference type="AlphaFoldDB" id="A0A443QR24"/>
<feature type="transmembrane region" description="Helical" evidence="6">
    <location>
        <begin position="632"/>
        <end position="654"/>
    </location>
</feature>
<feature type="transmembrane region" description="Helical" evidence="6">
    <location>
        <begin position="239"/>
        <end position="261"/>
    </location>
</feature>
<dbReference type="PANTHER" id="PTHR22829">
    <property type="entry name" value="DEP DOMAIN PROTEIN"/>
    <property type="match status" value="1"/>
</dbReference>
<dbReference type="SUPFAM" id="SSF81321">
    <property type="entry name" value="Family A G protein-coupled receptor-like"/>
    <property type="match status" value="1"/>
</dbReference>
<dbReference type="GO" id="GO:0030514">
    <property type="term" value="P:negative regulation of BMP signaling pathway"/>
    <property type="evidence" value="ECO:0007669"/>
    <property type="project" value="TreeGrafter"/>
</dbReference>
<proteinExistence type="predicted"/>
<dbReference type="OrthoDB" id="2133778at2759"/>
<evidence type="ECO:0000256" key="6">
    <source>
        <dbReference type="SAM" id="Phobius"/>
    </source>
</evidence>
<dbReference type="SUPFAM" id="SSF46785">
    <property type="entry name" value="Winged helix' DNA-binding domain"/>
    <property type="match status" value="1"/>
</dbReference>
<feature type="transmembrane region" description="Helical" evidence="6">
    <location>
        <begin position="210"/>
        <end position="227"/>
    </location>
</feature>
<evidence type="ECO:0000256" key="4">
    <source>
        <dbReference type="ARBA" id="ARBA00023136"/>
    </source>
</evidence>
<feature type="domain" description="DEP" evidence="7">
    <location>
        <begin position="709"/>
        <end position="763"/>
    </location>
</feature>
<dbReference type="Gene3D" id="1.10.10.10">
    <property type="entry name" value="Winged helix-like DNA-binding domain superfamily/Winged helix DNA-binding domain"/>
    <property type="match status" value="1"/>
</dbReference>
<dbReference type="Pfam" id="PF03547">
    <property type="entry name" value="Mem_trans"/>
    <property type="match status" value="1"/>
</dbReference>
<dbReference type="GO" id="GO:0055085">
    <property type="term" value="P:transmembrane transport"/>
    <property type="evidence" value="ECO:0007669"/>
    <property type="project" value="InterPro"/>
</dbReference>
<sequence>MEFIWSITECFFIIFIGYITGKWGMISDNEANGLNLFVTHYSLPALVFRSIATIRLSEVNWSLVASIFLAKVIIFLIVVVVTLVLTKPVNCGKAGLYGILCTQSNDFAIGYLLLQSLYTGSKAIYVSYIYVLAPVQLLLINPFGLILMELQKFWNLIGDREHPKGYRVMISVLTGILKNPIVTMTILGILWNRIFGQTIPDVFDTFLDTLGKAFAAVALFLLGLNLVGKLNIMRQSDIIFLPLLLTVIKLIALPLITRVVVYSLFVAKGSDNVIEASSFGFLYGTFPTAPSPFIFAVQYGMDTDVAATEIAMSTLTSGPLMYVSSAMVKMVNVSMNYYHTELGKTTSLVSIISSICLLWVLFLFIFDKKWKSCTHRCTLFLIASQMITSIGGIFWIYLDTKNPNESLYKIQYILCVGGAFMSHIGVSALSLTLALIYYKGIHFISKIHHFILIGASIITALFLSLFIAFSHIPDVNSINPAFEFSPIENFLSIFLLVISLIFSSACLIYQQYLYNKRTSTDHIFENYNEITNSVNREQTEDKKVNEGSNREESLAQEIIVEEESSDNELTESALSPRSEPPNDTSTFYEIKSHVLLVLLLNFSMFVTLMVTIKNTMTSSLTGILVELEYLSILLNFGQGIILFVLFGFDLRFVGQIFSRCSRKKEQYMFQALQTDDFRPETKGICEQFVTFHSEKFSRQMKLNDRSAIFKGSDLIDWLLREGVVNNTQQATKYCCHLLWGQVIERNNGEENLFNGSNLYRVSSRHQHAFDIDK</sequence>
<dbReference type="GO" id="GO:0035556">
    <property type="term" value="P:intracellular signal transduction"/>
    <property type="evidence" value="ECO:0007669"/>
    <property type="project" value="InterPro"/>
</dbReference>
<protein>
    <submittedName>
        <fullName evidence="8">Integral membrane protein GPR155-like protein</fullName>
    </submittedName>
</protein>
<evidence type="ECO:0000313" key="8">
    <source>
        <dbReference type="EMBL" id="RWS05351.1"/>
    </source>
</evidence>
<feature type="transmembrane region" description="Helical" evidence="6">
    <location>
        <begin position="6"/>
        <end position="25"/>
    </location>
</feature>
<name>A0A443QR24_9ACAR</name>
<feature type="transmembrane region" description="Helical" evidence="6">
    <location>
        <begin position="124"/>
        <end position="147"/>
    </location>
</feature>
<feature type="transmembrane region" description="Helical" evidence="6">
    <location>
        <begin position="97"/>
        <end position="118"/>
    </location>
</feature>
<evidence type="ECO:0000313" key="9">
    <source>
        <dbReference type="Proteomes" id="UP000285301"/>
    </source>
</evidence>
<keyword evidence="2 6" id="KW-0812">Transmembrane</keyword>